<evidence type="ECO:0000313" key="2">
    <source>
        <dbReference type="EMBL" id="GLY75121.1"/>
    </source>
</evidence>
<reference evidence="2" key="1">
    <citation type="submission" date="2023-03" db="EMBL/GenBank/DDBJ databases">
        <title>Actinoallomurus iriomotensis NBRC 103681.</title>
        <authorList>
            <person name="Ichikawa N."/>
            <person name="Sato H."/>
            <person name="Tonouchi N."/>
        </authorList>
    </citation>
    <scope>NUCLEOTIDE SEQUENCE</scope>
    <source>
        <strain evidence="2">NBRC 103681</strain>
    </source>
</reference>
<dbReference type="InterPro" id="IPR016024">
    <property type="entry name" value="ARM-type_fold"/>
</dbReference>
<feature type="compositionally biased region" description="Basic and acidic residues" evidence="1">
    <location>
        <begin position="9"/>
        <end position="21"/>
    </location>
</feature>
<comment type="caution">
    <text evidence="2">The sequence shown here is derived from an EMBL/GenBank/DDBJ whole genome shotgun (WGS) entry which is preliminary data.</text>
</comment>
<dbReference type="SUPFAM" id="SSF48371">
    <property type="entry name" value="ARM repeat"/>
    <property type="match status" value="1"/>
</dbReference>
<name>A0A9W6RFG2_9ACTN</name>
<evidence type="ECO:0000256" key="1">
    <source>
        <dbReference type="SAM" id="MobiDB-lite"/>
    </source>
</evidence>
<feature type="region of interest" description="Disordered" evidence="1">
    <location>
        <begin position="1"/>
        <end position="25"/>
    </location>
</feature>
<dbReference type="Gene3D" id="1.25.10.10">
    <property type="entry name" value="Leucine-rich Repeat Variant"/>
    <property type="match status" value="1"/>
</dbReference>
<gene>
    <name evidence="2" type="ORF">Airi01_033880</name>
</gene>
<organism evidence="2 3">
    <name type="scientific">Actinoallomurus iriomotensis</name>
    <dbReference type="NCBI Taxonomy" id="478107"/>
    <lineage>
        <taxon>Bacteria</taxon>
        <taxon>Bacillati</taxon>
        <taxon>Actinomycetota</taxon>
        <taxon>Actinomycetes</taxon>
        <taxon>Streptosporangiales</taxon>
        <taxon>Thermomonosporaceae</taxon>
        <taxon>Actinoallomurus</taxon>
    </lineage>
</organism>
<proteinExistence type="predicted"/>
<dbReference type="EMBL" id="BSTJ01000003">
    <property type="protein sequence ID" value="GLY75121.1"/>
    <property type="molecule type" value="Genomic_DNA"/>
</dbReference>
<sequence length="508" mass="54402">MSKVGASRTDTETVRENEVPRELQASGCGPLADRVAAAAAGTDSVDEVVATLADAGAETWIGLDRAFRADRLAYGDDLTVVETGPRERLRWLVAACSPDGHRREAAVARWPLVADGLLFPVLLLRTADWVPEVRDLARGFTAATSGAVDEAGLLRAAGVAVAIGAWARGGHALELVTAALRSAPAETLARARAHRDVGLRRMAYGLWLEPGRARRHEVMDAALCEPDPVSRLRCAERLAADAVRDERPDVLTRLLEEGTAKVRVEALTGLVRLGRPEAGAAHLADRSALMRATAQWAVRRAGGTPAALYRRALTADPAAGRVRALVGGLGECGTLPDLDVLSPFLEHPSPRVRAAAVRAVRRLGGSPARIAEMLADPAPVVVRAVRAALREEPGTAPPARLRELLATGSPRHVRLGAYELLRVSDTWTRVQVDLELLAARDADLGDRARADLVAWSRGDAATAYRPPAREVLRRLGSLIDAAEPLLGTEETRRLRWHLGITSRRAALS</sequence>
<protein>
    <recommendedName>
        <fullName evidence="4">HEAT repeat protein</fullName>
    </recommendedName>
</protein>
<dbReference type="InterPro" id="IPR011989">
    <property type="entry name" value="ARM-like"/>
</dbReference>
<dbReference type="Proteomes" id="UP001165135">
    <property type="component" value="Unassembled WGS sequence"/>
</dbReference>
<dbReference type="AlphaFoldDB" id="A0A9W6RFG2"/>
<evidence type="ECO:0008006" key="4">
    <source>
        <dbReference type="Google" id="ProtNLM"/>
    </source>
</evidence>
<accession>A0A9W6RFG2</accession>
<evidence type="ECO:0000313" key="3">
    <source>
        <dbReference type="Proteomes" id="UP001165135"/>
    </source>
</evidence>